<feature type="compositionally biased region" description="Basic and acidic residues" evidence="1">
    <location>
        <begin position="44"/>
        <end position="62"/>
    </location>
</feature>
<evidence type="ECO:0000256" key="1">
    <source>
        <dbReference type="SAM" id="MobiDB-lite"/>
    </source>
</evidence>
<evidence type="ECO:0000313" key="4">
    <source>
        <dbReference type="Proteomes" id="UP000676169"/>
    </source>
</evidence>
<dbReference type="EMBL" id="CP073100">
    <property type="protein sequence ID" value="QUE49624.1"/>
    <property type="molecule type" value="Genomic_DNA"/>
</dbReference>
<dbReference type="KEGG" id="lamb:KBB96_12150"/>
<feature type="chain" id="PRO_5037907227" description="PKD domain-containing protein" evidence="2">
    <location>
        <begin position="27"/>
        <end position="1071"/>
    </location>
</feature>
<evidence type="ECO:0000313" key="3">
    <source>
        <dbReference type="EMBL" id="QUE49624.1"/>
    </source>
</evidence>
<accession>A0A975G5C4</accession>
<dbReference type="RefSeq" id="WP_211629713.1">
    <property type="nucleotide sequence ID" value="NZ_CP073100.1"/>
</dbReference>
<dbReference type="Gene3D" id="2.60.40.10">
    <property type="entry name" value="Immunoglobulins"/>
    <property type="match status" value="1"/>
</dbReference>
<evidence type="ECO:0000256" key="2">
    <source>
        <dbReference type="SAM" id="SignalP"/>
    </source>
</evidence>
<keyword evidence="2" id="KW-0732">Signal</keyword>
<dbReference type="Proteomes" id="UP000676169">
    <property type="component" value="Chromosome"/>
</dbReference>
<feature type="signal peptide" evidence="2">
    <location>
        <begin position="1"/>
        <end position="26"/>
    </location>
</feature>
<feature type="region of interest" description="Disordered" evidence="1">
    <location>
        <begin position="31"/>
        <end position="63"/>
    </location>
</feature>
<evidence type="ECO:0008006" key="5">
    <source>
        <dbReference type="Google" id="ProtNLM"/>
    </source>
</evidence>
<dbReference type="InterPro" id="IPR013783">
    <property type="entry name" value="Ig-like_fold"/>
</dbReference>
<name>A0A975G5C4_9BACT</name>
<keyword evidence="4" id="KW-1185">Reference proteome</keyword>
<dbReference type="Gene3D" id="2.60.120.380">
    <property type="match status" value="1"/>
</dbReference>
<dbReference type="AlphaFoldDB" id="A0A975G5C4"/>
<sequence length="1071" mass="112182">MKPRFSKILLPAVLAGLAVSALFVHQGRQNASSQGEGKAAAPRADVRSQHNSRASRDDDSKPDAVMSRLRVADKAALWEGVAWKGQNPAAFLDKKVGDEVSLDLGNGKPMSGKVFMSSPSPAGGTVVGIDFGQDGSTLHVRVEKNGSLFADLVPKDSLSSYRWNGTVSAPVFKRMAQTELFCSAIDEDEHGDAHIAKGMPPAPTASAGTAAASGGPQAVDPPKFNSRPGARGCIYLDFDGQVVTGSRWNSALEPTINALAPTYTEAEMTSICQVVAEDYAPFNVTVTTDEAVFNAAPSTRRMRVILTPSPLSFLLGTGGIALLGSWSDGSGDPCWVYTTGTGSVYGSALAASHEVGHTFGLLHDGLGTAEYYGTGNGAWGPIMGAPYGIPIVQFSNGDYTGATNFEDDLAIISGAVNGIGYMTDEYGNTPATASTLTKNSSGALAVNGLIATNTDIDYFTFSTTGGNCQINLKSPAAINPNATDLNISATLYDANGTVLLASNPAGAMTASVSQVLPAGTYRLSVEGAAEGTFDTGGYSKYGSIGTYAISGVIPGLGSGAVAITEPTVDGVSVREGHGVYLAAAAPGQNATTIIQWSQLSGPPSGTTTFSAPAALNTRAAFSRNGIYNLQLKVTTNGFSSTDTVQISVEGVNDVRNFSNLGPVLTVTSPTEFYDFVGNLSGAASDDGVPTSITPFIRWDVTSGAARIQNPAGVTTPITFSTPGAFKVSLTATDGQVRTYREFPINVAVRKIGAAVSTSAARMLVPTNGALGNTWTLPAFNDAAWTATKLALGYNTRNLYKTDLIGGADIRTALYNKGSNLFVRVPFTVRSVDYVTSMRLKMKFDDGFIMYLNGTEIIRRNAPAGVPAWNSTTIKRTAAQVATPLDIDLTSFKSALVNGSNVLAIQAINSKKNDTDFLLAPQFEVQIADTPFYRNLVENTLYPLSALTPTANADGDSENNLVEHALGRDPFAVTPATPYFVAVPGKAGTTDFTLPITPPNDVQYILERSYDGVVWTQLATKTGTGAWVSELVSITTLGLTPPTLTVRLVEASAPPTAIYRMRFVLTGPPLPP</sequence>
<dbReference type="SUPFAM" id="SSF55486">
    <property type="entry name" value="Metalloproteases ('zincins'), catalytic domain"/>
    <property type="match status" value="1"/>
</dbReference>
<protein>
    <recommendedName>
        <fullName evidence="5">PKD domain-containing protein</fullName>
    </recommendedName>
</protein>
<dbReference type="Gene3D" id="2.60.120.260">
    <property type="entry name" value="Galactose-binding domain-like"/>
    <property type="match status" value="1"/>
</dbReference>
<reference evidence="3" key="1">
    <citation type="submission" date="2021-04" db="EMBL/GenBank/DDBJ databases">
        <title>Luteolibacter sp. 32A isolated from the skin of an Anderson's salamander (Ambystoma andersonii).</title>
        <authorList>
            <person name="Spergser J."/>
            <person name="Busse H.-J."/>
        </authorList>
    </citation>
    <scope>NUCLEOTIDE SEQUENCE</scope>
    <source>
        <strain evidence="3">32A</strain>
    </source>
</reference>
<proteinExistence type="predicted"/>
<organism evidence="3 4">
    <name type="scientific">Luteolibacter ambystomatis</name>
    <dbReference type="NCBI Taxonomy" id="2824561"/>
    <lineage>
        <taxon>Bacteria</taxon>
        <taxon>Pseudomonadati</taxon>
        <taxon>Verrucomicrobiota</taxon>
        <taxon>Verrucomicrobiia</taxon>
        <taxon>Verrucomicrobiales</taxon>
        <taxon>Verrucomicrobiaceae</taxon>
        <taxon>Luteolibacter</taxon>
    </lineage>
</organism>
<gene>
    <name evidence="3" type="ORF">KBB96_12150</name>
</gene>